<gene>
    <name evidence="1" type="ordered locus">Dret_1730</name>
</gene>
<dbReference type="AlphaFoldDB" id="C8X3L7"/>
<evidence type="ECO:0000313" key="1">
    <source>
        <dbReference type="EMBL" id="ACV69014.1"/>
    </source>
</evidence>
<reference evidence="2" key="1">
    <citation type="submission" date="2009-09" db="EMBL/GenBank/DDBJ databases">
        <title>The complete chromosome of Desulfohalobium retbaense DSM 5692.</title>
        <authorList>
            <consortium name="US DOE Joint Genome Institute (JGI-PGF)"/>
            <person name="Lucas S."/>
            <person name="Copeland A."/>
            <person name="Lapidus A."/>
            <person name="Glavina del Rio T."/>
            <person name="Dalin E."/>
            <person name="Tice H."/>
            <person name="Bruce D."/>
            <person name="Goodwin L."/>
            <person name="Pitluck S."/>
            <person name="Kyrpides N."/>
            <person name="Mavromatis K."/>
            <person name="Ivanova N."/>
            <person name="Mikhailova N."/>
            <person name="Munk A.C."/>
            <person name="Brettin T."/>
            <person name="Detter J.C."/>
            <person name="Han C."/>
            <person name="Tapia R."/>
            <person name="Larimer F."/>
            <person name="Land M."/>
            <person name="Hauser L."/>
            <person name="Markowitz V."/>
            <person name="Cheng J.-F."/>
            <person name="Hugenholtz P."/>
            <person name="Woyke T."/>
            <person name="Wu D."/>
            <person name="Spring S."/>
            <person name="Klenk H.-P."/>
            <person name="Eisen J.A."/>
        </authorList>
    </citation>
    <scope>NUCLEOTIDE SEQUENCE [LARGE SCALE GENOMIC DNA]</scope>
    <source>
        <strain evidence="2">DSM 5692</strain>
    </source>
</reference>
<dbReference type="Proteomes" id="UP000001052">
    <property type="component" value="Chromosome"/>
</dbReference>
<dbReference type="HOGENOM" id="CLU_2933901_0_0_7"/>
<reference evidence="1 2" key="2">
    <citation type="journal article" date="2010" name="Stand. Genomic Sci.">
        <title>Complete genome sequence of Desulfohalobium retbaense type strain (HR(100)).</title>
        <authorList>
            <person name="Spring S."/>
            <person name="Nolan M."/>
            <person name="Lapidus A."/>
            <person name="Glavina Del Rio T."/>
            <person name="Copeland A."/>
            <person name="Tice H."/>
            <person name="Cheng J.F."/>
            <person name="Lucas S."/>
            <person name="Land M."/>
            <person name="Chen F."/>
            <person name="Bruce D."/>
            <person name="Goodwin L."/>
            <person name="Pitluck S."/>
            <person name="Ivanova N."/>
            <person name="Mavromatis K."/>
            <person name="Mikhailova N."/>
            <person name="Pati A."/>
            <person name="Chen A."/>
            <person name="Palaniappan K."/>
            <person name="Hauser L."/>
            <person name="Chang Y.J."/>
            <person name="Jeffries C.D."/>
            <person name="Munk C."/>
            <person name="Kiss H."/>
            <person name="Chain P."/>
            <person name="Han C."/>
            <person name="Brettin T."/>
            <person name="Detter J.C."/>
            <person name="Schuler E."/>
            <person name="Goker M."/>
            <person name="Rohde M."/>
            <person name="Bristow J."/>
            <person name="Eisen J.A."/>
            <person name="Markowitz V."/>
            <person name="Hugenholtz P."/>
            <person name="Kyrpides N.C."/>
            <person name="Klenk H.P."/>
        </authorList>
    </citation>
    <scope>NUCLEOTIDE SEQUENCE [LARGE SCALE GENOMIC DNA]</scope>
    <source>
        <strain evidence="1 2">DSM 5692</strain>
    </source>
</reference>
<organism evidence="1 2">
    <name type="scientific">Desulfohalobium retbaense (strain ATCC 49708 / DSM 5692 / JCM 16813 / HR100)</name>
    <dbReference type="NCBI Taxonomy" id="485915"/>
    <lineage>
        <taxon>Bacteria</taxon>
        <taxon>Pseudomonadati</taxon>
        <taxon>Thermodesulfobacteriota</taxon>
        <taxon>Desulfovibrionia</taxon>
        <taxon>Desulfovibrionales</taxon>
        <taxon>Desulfohalobiaceae</taxon>
        <taxon>Desulfohalobium</taxon>
    </lineage>
</organism>
<keyword evidence="2" id="KW-1185">Reference proteome</keyword>
<protein>
    <submittedName>
        <fullName evidence="1">Uncharacterized protein</fullName>
    </submittedName>
</protein>
<sequence length="60" mass="6902">MGFFHPRAGVSPRFGMQAEQAVEISPWQRSCKRFKLVRTDTQAATLHLCRRPLGFLNDLQ</sequence>
<evidence type="ECO:0000313" key="2">
    <source>
        <dbReference type="Proteomes" id="UP000001052"/>
    </source>
</evidence>
<accession>C8X3L7</accession>
<name>C8X3L7_DESRD</name>
<dbReference type="EMBL" id="CP001734">
    <property type="protein sequence ID" value="ACV69014.1"/>
    <property type="molecule type" value="Genomic_DNA"/>
</dbReference>
<dbReference type="STRING" id="485915.Dret_1730"/>
<dbReference type="KEGG" id="drt:Dret_1730"/>
<proteinExistence type="predicted"/>